<sequence length="136" mass="15702">MKNYPDYTGVTRIRLLRLLGFLRRHCFFHTAHALEKDTAVFFDLRHVARWVMKDQWEAAARYVSAFVPVQNPSKEVSSLRWGMFMNFVVPNIAFGGEQGDRFASMYAPNNSDANKFAQQQRDRSVHRAPTSLVFGS</sequence>
<dbReference type="Gramene" id="TVU19813">
    <property type="protein sequence ID" value="TVU19813"/>
    <property type="gene ID" value="EJB05_35985"/>
</dbReference>
<evidence type="ECO:0000313" key="2">
    <source>
        <dbReference type="EMBL" id="TVU19813.1"/>
    </source>
</evidence>
<dbReference type="EMBL" id="RWGY01000029">
    <property type="protein sequence ID" value="TVU19771.1"/>
    <property type="molecule type" value="Genomic_DNA"/>
</dbReference>
<evidence type="ECO:0000313" key="3">
    <source>
        <dbReference type="Proteomes" id="UP000324897"/>
    </source>
</evidence>
<dbReference type="EMBL" id="RWGY01000029">
    <property type="protein sequence ID" value="TVU19813.1"/>
    <property type="molecule type" value="Genomic_DNA"/>
</dbReference>
<dbReference type="OrthoDB" id="1602884at2759"/>
<name>A0A5J9U886_9POAL</name>
<feature type="non-terminal residue" evidence="2">
    <location>
        <position position="1"/>
    </location>
</feature>
<protein>
    <submittedName>
        <fullName evidence="2">Uncharacterized protein</fullName>
    </submittedName>
</protein>
<gene>
    <name evidence="1" type="ORF">EJB05_35942</name>
    <name evidence="2" type="ORF">EJB05_35985</name>
</gene>
<dbReference type="PANTHER" id="PTHR36478">
    <property type="entry name" value="OS04G0614237 PROTEIN-RELATED"/>
    <property type="match status" value="1"/>
</dbReference>
<dbReference type="Gramene" id="TVU19771">
    <property type="protein sequence ID" value="TVU19771"/>
    <property type="gene ID" value="EJB05_35942"/>
</dbReference>
<reference evidence="2 3" key="1">
    <citation type="journal article" date="2019" name="Sci. Rep.">
        <title>A high-quality genome of Eragrostis curvula grass provides insights into Poaceae evolution and supports new strategies to enhance forage quality.</title>
        <authorList>
            <person name="Carballo J."/>
            <person name="Santos B.A.C.M."/>
            <person name="Zappacosta D."/>
            <person name="Garbus I."/>
            <person name="Selva J.P."/>
            <person name="Gallo C.A."/>
            <person name="Diaz A."/>
            <person name="Albertini E."/>
            <person name="Caccamo M."/>
            <person name="Echenique V."/>
        </authorList>
    </citation>
    <scope>NUCLEOTIDE SEQUENCE [LARGE SCALE GENOMIC DNA]</scope>
    <source>
        <strain evidence="3">cv. Victoria</strain>
        <tissue evidence="2">Leaf</tissue>
    </source>
</reference>
<organism evidence="2 3">
    <name type="scientific">Eragrostis curvula</name>
    <name type="common">weeping love grass</name>
    <dbReference type="NCBI Taxonomy" id="38414"/>
    <lineage>
        <taxon>Eukaryota</taxon>
        <taxon>Viridiplantae</taxon>
        <taxon>Streptophyta</taxon>
        <taxon>Embryophyta</taxon>
        <taxon>Tracheophyta</taxon>
        <taxon>Spermatophyta</taxon>
        <taxon>Magnoliopsida</taxon>
        <taxon>Liliopsida</taxon>
        <taxon>Poales</taxon>
        <taxon>Poaceae</taxon>
        <taxon>PACMAD clade</taxon>
        <taxon>Chloridoideae</taxon>
        <taxon>Eragrostideae</taxon>
        <taxon>Eragrostidinae</taxon>
        <taxon>Eragrostis</taxon>
    </lineage>
</organism>
<evidence type="ECO:0000313" key="1">
    <source>
        <dbReference type="EMBL" id="TVU19771.1"/>
    </source>
</evidence>
<proteinExistence type="predicted"/>
<dbReference type="PANTHER" id="PTHR36478:SF18">
    <property type="entry name" value="LISH DOMAIN-CONTAINING PROTEIN"/>
    <property type="match status" value="1"/>
</dbReference>
<keyword evidence="3" id="KW-1185">Reference proteome</keyword>
<dbReference type="Proteomes" id="UP000324897">
    <property type="component" value="Chromosome 7"/>
</dbReference>
<dbReference type="AlphaFoldDB" id="A0A5J9U886"/>
<comment type="caution">
    <text evidence="2">The sequence shown here is derived from an EMBL/GenBank/DDBJ whole genome shotgun (WGS) entry which is preliminary data.</text>
</comment>
<accession>A0A5J9U886</accession>